<keyword evidence="5" id="KW-0503">Monooxygenase</keyword>
<dbReference type="InterPro" id="IPR002938">
    <property type="entry name" value="FAD-bd"/>
</dbReference>
<comment type="caution">
    <text evidence="5">The sequence shown here is derived from an EMBL/GenBank/DDBJ whole genome shotgun (WGS) entry which is preliminary data.</text>
</comment>
<dbReference type="EMBL" id="JAEKNQ010000036">
    <property type="protein sequence ID" value="MBJ7603405.1"/>
    <property type="molecule type" value="Genomic_DNA"/>
</dbReference>
<dbReference type="AlphaFoldDB" id="A0A934KJX3"/>
<dbReference type="GO" id="GO:0071949">
    <property type="term" value="F:FAD binding"/>
    <property type="evidence" value="ECO:0007669"/>
    <property type="project" value="InterPro"/>
</dbReference>
<dbReference type="InterPro" id="IPR050641">
    <property type="entry name" value="RIFMO-like"/>
</dbReference>
<dbReference type="InterPro" id="IPR036188">
    <property type="entry name" value="FAD/NAD-bd_sf"/>
</dbReference>
<accession>A0A934KJX3</accession>
<dbReference type="Gene3D" id="3.40.30.120">
    <property type="match status" value="1"/>
</dbReference>
<dbReference type="PRINTS" id="PR00420">
    <property type="entry name" value="RNGMNOXGNASE"/>
</dbReference>
<evidence type="ECO:0000256" key="3">
    <source>
        <dbReference type="ARBA" id="ARBA00022827"/>
    </source>
</evidence>
<evidence type="ECO:0000256" key="2">
    <source>
        <dbReference type="ARBA" id="ARBA00022630"/>
    </source>
</evidence>
<dbReference type="PANTHER" id="PTHR43004:SF19">
    <property type="entry name" value="BINDING MONOOXYGENASE, PUTATIVE (JCVI)-RELATED"/>
    <property type="match status" value="1"/>
</dbReference>
<dbReference type="SUPFAM" id="SSF51905">
    <property type="entry name" value="FAD/NAD(P)-binding domain"/>
    <property type="match status" value="1"/>
</dbReference>
<keyword evidence="2" id="KW-0285">Flavoprotein</keyword>
<dbReference type="Pfam" id="PF21274">
    <property type="entry name" value="Rng_hyd_C"/>
    <property type="match status" value="1"/>
</dbReference>
<feature type="domain" description="FAD-binding" evidence="4">
    <location>
        <begin position="16"/>
        <end position="365"/>
    </location>
</feature>
<keyword evidence="3" id="KW-0274">FAD</keyword>
<evidence type="ECO:0000256" key="1">
    <source>
        <dbReference type="ARBA" id="ARBA00001974"/>
    </source>
</evidence>
<dbReference type="RefSeq" id="WP_338179383.1">
    <property type="nucleotide sequence ID" value="NZ_JAEKNQ010000036.1"/>
</dbReference>
<dbReference type="GO" id="GO:0016709">
    <property type="term" value="F:oxidoreductase activity, acting on paired donors, with incorporation or reduction of molecular oxygen, NAD(P)H as one donor, and incorporation of one atom of oxygen"/>
    <property type="evidence" value="ECO:0007669"/>
    <property type="project" value="UniProtKB-ARBA"/>
</dbReference>
<organism evidence="5 6">
    <name type="scientific">Candidatus Dormiibacter inghamiae</name>
    <dbReference type="NCBI Taxonomy" id="3127013"/>
    <lineage>
        <taxon>Bacteria</taxon>
        <taxon>Bacillati</taxon>
        <taxon>Candidatus Dormiibacterota</taxon>
        <taxon>Candidatus Dormibacteria</taxon>
        <taxon>Candidatus Dormibacterales</taxon>
        <taxon>Candidatus Dormibacteraceae</taxon>
        <taxon>Candidatus Dormiibacter</taxon>
    </lineage>
</organism>
<dbReference type="PANTHER" id="PTHR43004">
    <property type="entry name" value="TRK SYSTEM POTASSIUM UPTAKE PROTEIN"/>
    <property type="match status" value="1"/>
</dbReference>
<dbReference type="NCBIfam" id="NF004780">
    <property type="entry name" value="PRK06126.1"/>
    <property type="match status" value="1"/>
</dbReference>
<keyword evidence="5" id="KW-0560">Oxidoreductase</keyword>
<evidence type="ECO:0000313" key="6">
    <source>
        <dbReference type="Proteomes" id="UP000620075"/>
    </source>
</evidence>
<dbReference type="Pfam" id="PF01494">
    <property type="entry name" value="FAD_binding_3"/>
    <property type="match status" value="1"/>
</dbReference>
<sequence>MRPDPAASVAFLPSSVQVVVSGGGPVGLAAAVELGRRGVECLVVEPRVEVSHARPRCKTVNVRTMEHLRRWGIANRFRAEAPLPITWSQDIVFCTSLVGRELSRFTGVLGLVPEGDRFPEPGQQAPQYVLEELLREVVRELPSCTLATGLRVVGVEQDSDAVKVSVSDPAGDRAVVSAEYALGCDGGRSTVREQIGASYAGEHALRPNFGMVFHAPELWGHVRHGPAVHYWIVNDVAPAGMGPLDLEGTWWIIAFGVDADVGRRHPRALIDGAVGRPIDATILSDDPWTARMQLVDHLRSGRVFLAGDAAHLNPPFGGHGLNTGIGDAVDLGWKLGAVLDGWGGPGLLDSYELERRRVQQQVIQAATENNKTLSIELYAPHLEDDDETGVRARRMAHARIQETKDAEFHALDLVLDIGYEGSPLIVADETAGSPGVAPRVRPGVRLPHVWLEPGRSLYDQLGSGMALLLLDDRAESWTALESAARARRVPLTVVDLRSRGLRQRYGADCVLVRPDQHVAWCGDLRYVHPEALVDRVRGAASL</sequence>
<reference evidence="5 6" key="1">
    <citation type="submission" date="2020-10" db="EMBL/GenBank/DDBJ databases">
        <title>Ca. Dormibacterota MAGs.</title>
        <authorList>
            <person name="Montgomery K."/>
        </authorList>
    </citation>
    <scope>NUCLEOTIDE SEQUENCE [LARGE SCALE GENOMIC DNA]</scope>
    <source>
        <strain evidence="5">SC8811_S16_3</strain>
    </source>
</reference>
<name>A0A934KJX3_9BACT</name>
<dbReference type="Gene3D" id="3.50.50.60">
    <property type="entry name" value="FAD/NAD(P)-binding domain"/>
    <property type="match status" value="1"/>
</dbReference>
<protein>
    <submittedName>
        <fullName evidence="5">FAD-dependent monooxygenase</fullName>
    </submittedName>
</protein>
<evidence type="ECO:0000259" key="4">
    <source>
        <dbReference type="Pfam" id="PF01494"/>
    </source>
</evidence>
<comment type="cofactor">
    <cofactor evidence="1">
        <name>FAD</name>
        <dbReference type="ChEBI" id="CHEBI:57692"/>
    </cofactor>
</comment>
<dbReference type="Gene3D" id="3.30.9.10">
    <property type="entry name" value="D-Amino Acid Oxidase, subunit A, domain 2"/>
    <property type="match status" value="1"/>
</dbReference>
<gene>
    <name evidence="5" type="ORF">JF888_09500</name>
</gene>
<evidence type="ECO:0000313" key="5">
    <source>
        <dbReference type="EMBL" id="MBJ7603405.1"/>
    </source>
</evidence>
<proteinExistence type="predicted"/>
<dbReference type="Proteomes" id="UP000620075">
    <property type="component" value="Unassembled WGS sequence"/>
</dbReference>